<keyword evidence="2" id="KW-0677">Repeat</keyword>
<protein>
    <recommendedName>
        <fullName evidence="4">Rab9 effector protein with kelch motifs</fullName>
    </recommendedName>
</protein>
<proteinExistence type="predicted"/>
<evidence type="ECO:0000256" key="2">
    <source>
        <dbReference type="ARBA" id="ARBA00022737"/>
    </source>
</evidence>
<name>A0ABD1KMB7_9TELE</name>
<gene>
    <name evidence="5" type="ORF">ACEWY4_004724</name>
</gene>
<comment type="caution">
    <text evidence="5">The sequence shown here is derived from an EMBL/GenBank/DDBJ whole genome shotgun (WGS) entry which is preliminary data.</text>
</comment>
<dbReference type="Proteomes" id="UP001591681">
    <property type="component" value="Unassembled WGS sequence"/>
</dbReference>
<keyword evidence="1" id="KW-0880">Kelch repeat</keyword>
<evidence type="ECO:0000256" key="4">
    <source>
        <dbReference type="ARBA" id="ARBA00039295"/>
    </source>
</evidence>
<organism evidence="5 6">
    <name type="scientific">Coilia grayii</name>
    <name type="common">Gray's grenadier anchovy</name>
    <dbReference type="NCBI Taxonomy" id="363190"/>
    <lineage>
        <taxon>Eukaryota</taxon>
        <taxon>Metazoa</taxon>
        <taxon>Chordata</taxon>
        <taxon>Craniata</taxon>
        <taxon>Vertebrata</taxon>
        <taxon>Euteleostomi</taxon>
        <taxon>Actinopterygii</taxon>
        <taxon>Neopterygii</taxon>
        <taxon>Teleostei</taxon>
        <taxon>Clupei</taxon>
        <taxon>Clupeiformes</taxon>
        <taxon>Clupeoidei</taxon>
        <taxon>Engraulidae</taxon>
        <taxon>Coilinae</taxon>
        <taxon>Coilia</taxon>
    </lineage>
</organism>
<evidence type="ECO:0000256" key="1">
    <source>
        <dbReference type="ARBA" id="ARBA00022441"/>
    </source>
</evidence>
<comment type="function">
    <text evidence="3">Rab9 effector required for endosome to trans-Golgi network (TGN) transport.</text>
</comment>
<sequence>MELLPILEPEDNPRKKQWYALVPRGQSPGVSVGHTSSFIPSCDEGGKGRIVIVGGANPNGSFSECSVIDLERHEWDIPEWQGLRARYEHCSFSPEGGPRSLWVFAGAQQSGNRNCVQLLQLADSGAWRDVAVTGEPPSPRTYHTSTACVGDRLYVFSGGDAGSNPVSDPHLHVFDTVTATWSQPATQGRPPSPRHGHAVVAVGSNVFIHGGLAGDKFHSDMHSLDTVSMRWERVKTKGDLPCGRAAHSAVALGHSIYIFGGMTPHGACNTMYKFQTDKHRWTLMKFEGDLPPNRLDHSMCVVPWRVRVEDAGEGDTSQRPEDTHLCFVFGGMDSEGVIFNDCLVTALT</sequence>
<dbReference type="PANTHER" id="PTHR46647">
    <property type="entry name" value="RAB9 EFFECTOR PROTEIN WITH KELCH MOTIFS"/>
    <property type="match status" value="1"/>
</dbReference>
<reference evidence="5 6" key="1">
    <citation type="submission" date="2024-09" db="EMBL/GenBank/DDBJ databases">
        <title>A chromosome-level genome assembly of Gray's grenadier anchovy, Coilia grayii.</title>
        <authorList>
            <person name="Fu Z."/>
        </authorList>
    </citation>
    <scope>NUCLEOTIDE SEQUENCE [LARGE SCALE GENOMIC DNA]</scope>
    <source>
        <strain evidence="5">G4</strain>
        <tissue evidence="5">Muscle</tissue>
    </source>
</reference>
<dbReference type="InterPro" id="IPR052124">
    <property type="entry name" value="Rab9_kelch_effector"/>
</dbReference>
<keyword evidence="6" id="KW-1185">Reference proteome</keyword>
<evidence type="ECO:0000313" key="5">
    <source>
        <dbReference type="EMBL" id="KAL2100330.1"/>
    </source>
</evidence>
<dbReference type="SUPFAM" id="SSF117281">
    <property type="entry name" value="Kelch motif"/>
    <property type="match status" value="1"/>
</dbReference>
<accession>A0ABD1KMB7</accession>
<dbReference type="EMBL" id="JBHFQA010000004">
    <property type="protein sequence ID" value="KAL2100330.1"/>
    <property type="molecule type" value="Genomic_DNA"/>
</dbReference>
<evidence type="ECO:0000256" key="3">
    <source>
        <dbReference type="ARBA" id="ARBA00037224"/>
    </source>
</evidence>
<dbReference type="PANTHER" id="PTHR46647:SF1">
    <property type="entry name" value="RAB9 EFFECTOR PROTEIN WITH KELCH MOTIFS"/>
    <property type="match status" value="1"/>
</dbReference>
<evidence type="ECO:0000313" key="6">
    <source>
        <dbReference type="Proteomes" id="UP001591681"/>
    </source>
</evidence>
<dbReference type="Pfam" id="PF24681">
    <property type="entry name" value="Kelch_KLHDC2_KLHL20_DRC7"/>
    <property type="match status" value="1"/>
</dbReference>
<dbReference type="InterPro" id="IPR015915">
    <property type="entry name" value="Kelch-typ_b-propeller"/>
</dbReference>
<dbReference type="AlphaFoldDB" id="A0ABD1KMB7"/>
<dbReference type="Gene3D" id="2.120.10.80">
    <property type="entry name" value="Kelch-type beta propeller"/>
    <property type="match status" value="2"/>
</dbReference>